<dbReference type="EMBL" id="LAEV01002192">
    <property type="protein sequence ID" value="KKA26429.1"/>
    <property type="molecule type" value="Genomic_DNA"/>
</dbReference>
<evidence type="ECO:0000259" key="9">
    <source>
        <dbReference type="PROSITE" id="PS50016"/>
    </source>
</evidence>
<dbReference type="InterPro" id="IPR011011">
    <property type="entry name" value="Znf_FYVE_PHD"/>
</dbReference>
<reference evidence="10 11" key="1">
    <citation type="submission" date="2015-03" db="EMBL/GenBank/DDBJ databases">
        <authorList>
            <person name="Radwan O."/>
            <person name="Al-Naeli F.A."/>
            <person name="Rendon G.A."/>
            <person name="Fields C."/>
        </authorList>
    </citation>
    <scope>NUCLEOTIDE SEQUENCE [LARGE SCALE GENOMIC DNA]</scope>
    <source>
        <strain evidence="10">CR-DP1</strain>
    </source>
</reference>
<keyword evidence="4" id="KW-0862">Zinc</keyword>
<comment type="caution">
    <text evidence="10">The sequence shown here is derived from an EMBL/GenBank/DDBJ whole genome shotgun (WGS) entry which is preliminary data.</text>
</comment>
<keyword evidence="11" id="KW-1185">Reference proteome</keyword>
<dbReference type="PROSITE" id="PS50016">
    <property type="entry name" value="ZF_PHD_2"/>
    <property type="match status" value="1"/>
</dbReference>
<evidence type="ECO:0000256" key="6">
    <source>
        <dbReference type="PROSITE-ProRule" id="PRU00146"/>
    </source>
</evidence>
<dbReference type="Gene3D" id="3.30.40.10">
    <property type="entry name" value="Zinc/RING finger domain, C3HC4 (zinc finger)"/>
    <property type="match status" value="1"/>
</dbReference>
<dbReference type="Proteomes" id="UP000033483">
    <property type="component" value="Unassembled WGS sequence"/>
</dbReference>
<dbReference type="PANTHER" id="PTHR46174">
    <property type="entry name" value="CXXC-TYPE ZINC FINGER PROTEIN 1"/>
    <property type="match status" value="1"/>
</dbReference>
<dbReference type="InterPro" id="IPR013083">
    <property type="entry name" value="Znf_RING/FYVE/PHD"/>
</dbReference>
<evidence type="ECO:0000313" key="11">
    <source>
        <dbReference type="Proteomes" id="UP000033483"/>
    </source>
</evidence>
<dbReference type="InterPro" id="IPR037869">
    <property type="entry name" value="Spp1/CFP1"/>
</dbReference>
<protein>
    <recommendedName>
        <fullName evidence="9">PHD-type domain-containing protein</fullName>
    </recommendedName>
</protein>
<dbReference type="PROSITE" id="PS01359">
    <property type="entry name" value="ZF_PHD_1"/>
    <property type="match status" value="1"/>
</dbReference>
<keyword evidence="7" id="KW-0175">Coiled coil</keyword>
<dbReference type="AlphaFoldDB" id="A0A0F4Z795"/>
<feature type="compositionally biased region" description="Low complexity" evidence="8">
    <location>
        <begin position="110"/>
        <end position="120"/>
    </location>
</feature>
<dbReference type="PANTHER" id="PTHR46174:SF1">
    <property type="entry name" value="CXXC-TYPE ZINC FINGER PROTEIN 1"/>
    <property type="match status" value="1"/>
</dbReference>
<evidence type="ECO:0000256" key="4">
    <source>
        <dbReference type="ARBA" id="ARBA00022833"/>
    </source>
</evidence>
<dbReference type="GO" id="GO:0045893">
    <property type="term" value="P:positive regulation of DNA-templated transcription"/>
    <property type="evidence" value="ECO:0007669"/>
    <property type="project" value="TreeGrafter"/>
</dbReference>
<organism evidence="10 11">
    <name type="scientific">Thielaviopsis punctulata</name>
    <dbReference type="NCBI Taxonomy" id="72032"/>
    <lineage>
        <taxon>Eukaryota</taxon>
        <taxon>Fungi</taxon>
        <taxon>Dikarya</taxon>
        <taxon>Ascomycota</taxon>
        <taxon>Pezizomycotina</taxon>
        <taxon>Sordariomycetes</taxon>
        <taxon>Hypocreomycetidae</taxon>
        <taxon>Microascales</taxon>
        <taxon>Ceratocystidaceae</taxon>
        <taxon>Thielaviopsis</taxon>
    </lineage>
</organism>
<feature type="coiled-coil region" evidence="7">
    <location>
        <begin position="344"/>
        <end position="371"/>
    </location>
</feature>
<dbReference type="InterPro" id="IPR019787">
    <property type="entry name" value="Znf_PHD-finger"/>
</dbReference>
<keyword evidence="2" id="KW-0479">Metal-binding</keyword>
<accession>A0A0F4Z795</accession>
<comment type="subcellular location">
    <subcellularLocation>
        <location evidence="1">Nucleus</location>
    </subcellularLocation>
</comment>
<evidence type="ECO:0000256" key="8">
    <source>
        <dbReference type="SAM" id="MobiDB-lite"/>
    </source>
</evidence>
<sequence length="532" mass="57264">MDLDELPSAGLTDAHYEHLELFPEIAAQAENAAIDALVFETELASSVTAASPAAFSATASQMGDDISSVAGSETRSASTKKASTKKKGAAAKKVSGTSLAVGGPAKRTKMATAATATAKSTARKPKTKPAGAVNGIAPGNLGHESSTASGPGRDPAGDSDDPGTYCLCLGRDDHRWMICCEKCEDWFHGECIDLDKETGESLIEMFICPRCTAAAAERGEDLVTRYKKMCALDGCKRPARSYLKTPSLTGDDDAGQAQLSDDERTSVFCSAEHCHTWWERIAARLPPASTIPPSVIGRLSREDLLGVLSAGIGTVDPATGTYVLVPQPFSTPVLGEGGPDSYLSKEEKTLLAQSERDRQAMEDEIELCKKMHILLERVSERHKTAVAAGYIVSDICGYDARLDSVGVQAAFAEFTTSPEGIDAFSGDSLQAPLAERTQNGVDVSDDEAHRLALAGMCDKKRCKAHQGWMAMFHRAVKAQIKQLAEEAQDKRNDEELVRRAALERFRRKKAEKNWVEVVRADKDDDDMDVDMD</sequence>
<evidence type="ECO:0000313" key="10">
    <source>
        <dbReference type="EMBL" id="KKA26429.1"/>
    </source>
</evidence>
<gene>
    <name evidence="10" type="ORF">TD95_000118</name>
</gene>
<evidence type="ECO:0000256" key="1">
    <source>
        <dbReference type="ARBA" id="ARBA00004123"/>
    </source>
</evidence>
<dbReference type="SUPFAM" id="SSF57903">
    <property type="entry name" value="FYVE/PHD zinc finger"/>
    <property type="match status" value="1"/>
</dbReference>
<evidence type="ECO:0000256" key="2">
    <source>
        <dbReference type="ARBA" id="ARBA00022723"/>
    </source>
</evidence>
<evidence type="ECO:0000256" key="5">
    <source>
        <dbReference type="ARBA" id="ARBA00023242"/>
    </source>
</evidence>
<feature type="region of interest" description="Disordered" evidence="8">
    <location>
        <begin position="67"/>
        <end position="158"/>
    </location>
</feature>
<dbReference type="InterPro" id="IPR019786">
    <property type="entry name" value="Zinc_finger_PHD-type_CS"/>
</dbReference>
<dbReference type="OrthoDB" id="436852at2759"/>
<dbReference type="SMART" id="SM00249">
    <property type="entry name" value="PHD"/>
    <property type="match status" value="1"/>
</dbReference>
<dbReference type="GO" id="GO:0008270">
    <property type="term" value="F:zinc ion binding"/>
    <property type="evidence" value="ECO:0007669"/>
    <property type="project" value="UniProtKB-KW"/>
</dbReference>
<name>A0A0F4Z795_9PEZI</name>
<dbReference type="Pfam" id="PF00628">
    <property type="entry name" value="PHD"/>
    <property type="match status" value="1"/>
</dbReference>
<dbReference type="InterPro" id="IPR001965">
    <property type="entry name" value="Znf_PHD"/>
</dbReference>
<evidence type="ECO:0000256" key="7">
    <source>
        <dbReference type="SAM" id="Coils"/>
    </source>
</evidence>
<keyword evidence="5" id="KW-0539">Nucleus</keyword>
<feature type="domain" description="PHD-type" evidence="9">
    <location>
        <begin position="163"/>
        <end position="214"/>
    </location>
</feature>
<evidence type="ECO:0000256" key="3">
    <source>
        <dbReference type="ARBA" id="ARBA00022771"/>
    </source>
</evidence>
<feature type="coiled-coil region" evidence="7">
    <location>
        <begin position="473"/>
        <end position="504"/>
    </location>
</feature>
<keyword evidence="3 6" id="KW-0863">Zinc-finger</keyword>
<proteinExistence type="predicted"/>
<dbReference type="GO" id="GO:0048188">
    <property type="term" value="C:Set1C/COMPASS complex"/>
    <property type="evidence" value="ECO:0007669"/>
    <property type="project" value="InterPro"/>
</dbReference>